<sequence length="88" mass="9747">PYSAIYDLAREKLGNPPKNKICALGDALHTDIRGACDYGIDGIWALTGIHWEELRYEHNPGMPDMTRVIQAIAQSPHKPAATITGFSW</sequence>
<dbReference type="InterPro" id="IPR036412">
    <property type="entry name" value="HAD-like_sf"/>
</dbReference>
<comment type="caution">
    <text evidence="1">The sequence shown here is derived from an EMBL/GenBank/DDBJ whole genome shotgun (WGS) entry which is preliminary data.</text>
</comment>
<protein>
    <submittedName>
        <fullName evidence="1">TIGR01459 family HAD-type hydrolase</fullName>
    </submittedName>
</protein>
<evidence type="ECO:0000313" key="2">
    <source>
        <dbReference type="Proteomes" id="UP000249739"/>
    </source>
</evidence>
<organism evidence="1 2">
    <name type="scientific">Micavibrio aeruginosavorus</name>
    <dbReference type="NCBI Taxonomy" id="349221"/>
    <lineage>
        <taxon>Bacteria</taxon>
        <taxon>Pseudomonadati</taxon>
        <taxon>Bdellovibrionota</taxon>
        <taxon>Bdellovibrionia</taxon>
        <taxon>Bdellovibrionales</taxon>
        <taxon>Pseudobdellovibrionaceae</taxon>
        <taxon>Micavibrio</taxon>
    </lineage>
</organism>
<proteinExistence type="predicted"/>
<dbReference type="InterPro" id="IPR023214">
    <property type="entry name" value="HAD_sf"/>
</dbReference>
<evidence type="ECO:0000313" key="1">
    <source>
        <dbReference type="EMBL" id="PZP55106.1"/>
    </source>
</evidence>
<keyword evidence="1" id="KW-0378">Hydrolase</keyword>
<dbReference type="AlphaFoldDB" id="A0A2W5HAK2"/>
<reference evidence="1 2" key="1">
    <citation type="submission" date="2017-08" db="EMBL/GenBank/DDBJ databases">
        <title>Infants hospitalized years apart are colonized by the same room-sourced microbial strains.</title>
        <authorList>
            <person name="Brooks B."/>
            <person name="Olm M.R."/>
            <person name="Firek B.A."/>
            <person name="Baker R."/>
            <person name="Thomas B.C."/>
            <person name="Morowitz M.J."/>
            <person name="Banfield J.F."/>
        </authorList>
    </citation>
    <scope>NUCLEOTIDE SEQUENCE [LARGE SCALE GENOMIC DNA]</scope>
    <source>
        <strain evidence="1">S2_006_000_R2_64</strain>
    </source>
</reference>
<feature type="non-terminal residue" evidence="1">
    <location>
        <position position="1"/>
    </location>
</feature>
<dbReference type="Gene3D" id="3.40.50.1000">
    <property type="entry name" value="HAD superfamily/HAD-like"/>
    <property type="match status" value="1"/>
</dbReference>
<dbReference type="Proteomes" id="UP000249739">
    <property type="component" value="Unassembled WGS sequence"/>
</dbReference>
<name>A0A2W5HAK2_9BACT</name>
<dbReference type="Pfam" id="PF13242">
    <property type="entry name" value="Hydrolase_like"/>
    <property type="match status" value="1"/>
</dbReference>
<gene>
    <name evidence="1" type="ORF">DI586_07865</name>
</gene>
<accession>A0A2W5HAK2</accession>
<dbReference type="SUPFAM" id="SSF56784">
    <property type="entry name" value="HAD-like"/>
    <property type="match status" value="1"/>
</dbReference>
<dbReference type="EMBL" id="QFOT01000088">
    <property type="protein sequence ID" value="PZP55106.1"/>
    <property type="molecule type" value="Genomic_DNA"/>
</dbReference>
<dbReference type="GO" id="GO:0016787">
    <property type="term" value="F:hydrolase activity"/>
    <property type="evidence" value="ECO:0007669"/>
    <property type="project" value="UniProtKB-KW"/>
</dbReference>